<sequence>MSLVECHATGTPVGDAAEVRSTAAVLAEADDVPIGSVKSNLGHLLAPAGAAGLLKVVGALRAGVRPPSLHADDPLPALAGTPLRVLQQAEPWSGPRRAAVSLVRLRRHERAPRRRRVGRRAPAVRAPHRLDPRAPPRCRRGHRAAGGRRAGRPGGWRPRRRRPAAGCAAGRAGSAAPTSWRSTSRGCGCRRTTSPWPRRSSLLVLEAAREAVVGLDLPRERTHVVVGAGLDLTPARAGARWRAPQWLADAGLTDVGLAGQVADAFDGPAVPARAVGALPNLLANRIGTHLDLGGPGYVVAAEERSGLLALEQAARALRRGAADAVLVGAVDTACDPVHQQALRDLGSTERPGDGAVVLVLKRLDDARRDGDPVLAVLPGDADVVAPEPRGGGGPGGRLRRGAGPRRGARGARPDRGRGGRRRAACGRRARGRRPGHAAARAAVGAGDRRRRRRGRAARRGARTRCGATGRGAGLAHGERAGAPRPAAAPDAARGRRGARSTRAVVRPRPGSSTCRRAGCRACSGRPSRPSTTWWCRRGCPRRRCSSPTG</sequence>
<comment type="caution">
    <text evidence="4">The sequence shown here is derived from an EMBL/GenBank/DDBJ whole genome shotgun (WGS) entry which is preliminary data.</text>
</comment>
<evidence type="ECO:0000259" key="3">
    <source>
        <dbReference type="PROSITE" id="PS52004"/>
    </source>
</evidence>
<evidence type="ECO:0000313" key="5">
    <source>
        <dbReference type="Proteomes" id="UP001157017"/>
    </source>
</evidence>
<proteinExistence type="inferred from homology"/>
<dbReference type="EMBL" id="BSUZ01000001">
    <property type="protein sequence ID" value="GMA87785.1"/>
    <property type="molecule type" value="Genomic_DNA"/>
</dbReference>
<keyword evidence="5" id="KW-1185">Reference proteome</keyword>
<feature type="region of interest" description="Disordered" evidence="2">
    <location>
        <begin position="127"/>
        <end position="192"/>
    </location>
</feature>
<dbReference type="PANTHER" id="PTHR43074">
    <property type="entry name" value="OMEGA-3 POLYUNSATURATED FATTY ACID SYNTHASE PFAB-RELATED"/>
    <property type="match status" value="1"/>
</dbReference>
<feature type="compositionally biased region" description="Basic residues" evidence="2">
    <location>
        <begin position="448"/>
        <end position="462"/>
    </location>
</feature>
<dbReference type="PANTHER" id="PTHR43074:SF1">
    <property type="entry name" value="BETA-KETOACYL SYNTHASE FAMILY PROTEIN-RELATED"/>
    <property type="match status" value="1"/>
</dbReference>
<dbReference type="Gene3D" id="3.40.47.10">
    <property type="match status" value="2"/>
</dbReference>
<dbReference type="InterPro" id="IPR052568">
    <property type="entry name" value="PKS-FAS_Synthase"/>
</dbReference>
<accession>A0ABQ6JKK4</accession>
<feature type="compositionally biased region" description="Low complexity" evidence="2">
    <location>
        <begin position="511"/>
        <end position="530"/>
    </location>
</feature>
<dbReference type="InterPro" id="IPR014030">
    <property type="entry name" value="Ketoacyl_synth_N"/>
</dbReference>
<dbReference type="InterPro" id="IPR014031">
    <property type="entry name" value="Ketoacyl_synth_C"/>
</dbReference>
<evidence type="ECO:0000256" key="1">
    <source>
        <dbReference type="RuleBase" id="RU003694"/>
    </source>
</evidence>
<dbReference type="InterPro" id="IPR016039">
    <property type="entry name" value="Thiolase-like"/>
</dbReference>
<dbReference type="SUPFAM" id="SSF53901">
    <property type="entry name" value="Thiolase-like"/>
    <property type="match status" value="2"/>
</dbReference>
<feature type="compositionally biased region" description="Low complexity" evidence="2">
    <location>
        <begin position="482"/>
        <end position="491"/>
    </location>
</feature>
<dbReference type="InterPro" id="IPR020841">
    <property type="entry name" value="PKS_Beta-ketoAc_synthase_dom"/>
</dbReference>
<protein>
    <recommendedName>
        <fullName evidence="3">Ketosynthase family 3 (KS3) domain-containing protein</fullName>
    </recommendedName>
</protein>
<dbReference type="Proteomes" id="UP001157017">
    <property type="component" value="Unassembled WGS sequence"/>
</dbReference>
<feature type="compositionally biased region" description="Basic residues" evidence="2">
    <location>
        <begin position="136"/>
        <end position="163"/>
    </location>
</feature>
<evidence type="ECO:0000256" key="2">
    <source>
        <dbReference type="SAM" id="MobiDB-lite"/>
    </source>
</evidence>
<evidence type="ECO:0000313" key="4">
    <source>
        <dbReference type="EMBL" id="GMA87785.1"/>
    </source>
</evidence>
<feature type="compositionally biased region" description="Basic residues" evidence="2">
    <location>
        <begin position="418"/>
        <end position="435"/>
    </location>
</feature>
<feature type="compositionally biased region" description="Basic residues" evidence="2">
    <location>
        <begin position="397"/>
        <end position="409"/>
    </location>
</feature>
<dbReference type="Pfam" id="PF02801">
    <property type="entry name" value="Ketoacyl-synt_C"/>
    <property type="match status" value="1"/>
</dbReference>
<feature type="region of interest" description="Disordered" evidence="2">
    <location>
        <begin position="380"/>
        <end position="530"/>
    </location>
</feature>
<name>A0ABQ6JKK4_9ACTN</name>
<comment type="similarity">
    <text evidence="1">Belongs to the thiolase-like superfamily. Beta-ketoacyl-ACP synthases family.</text>
</comment>
<organism evidence="4 5">
    <name type="scientific">Angustibacter aerolatus</name>
    <dbReference type="NCBI Taxonomy" id="1162965"/>
    <lineage>
        <taxon>Bacteria</taxon>
        <taxon>Bacillati</taxon>
        <taxon>Actinomycetota</taxon>
        <taxon>Actinomycetes</taxon>
        <taxon>Kineosporiales</taxon>
        <taxon>Kineosporiaceae</taxon>
    </lineage>
</organism>
<keyword evidence="1" id="KW-0808">Transferase</keyword>
<feature type="compositionally biased region" description="Low complexity" evidence="2">
    <location>
        <begin position="164"/>
        <end position="177"/>
    </location>
</feature>
<dbReference type="PROSITE" id="PS52004">
    <property type="entry name" value="KS3_2"/>
    <property type="match status" value="1"/>
</dbReference>
<dbReference type="Pfam" id="PF00109">
    <property type="entry name" value="ketoacyl-synt"/>
    <property type="match status" value="1"/>
</dbReference>
<feature type="domain" description="Ketosynthase family 3 (KS3)" evidence="3">
    <location>
        <begin position="1"/>
        <end position="116"/>
    </location>
</feature>
<gene>
    <name evidence="4" type="ORF">GCM10025868_30350</name>
</gene>
<feature type="compositionally biased region" description="Low complexity" evidence="2">
    <location>
        <begin position="436"/>
        <end position="445"/>
    </location>
</feature>
<reference evidence="5" key="1">
    <citation type="journal article" date="2019" name="Int. J. Syst. Evol. Microbiol.">
        <title>The Global Catalogue of Microorganisms (GCM) 10K type strain sequencing project: providing services to taxonomists for standard genome sequencing and annotation.</title>
        <authorList>
            <consortium name="The Broad Institute Genomics Platform"/>
            <consortium name="The Broad Institute Genome Sequencing Center for Infectious Disease"/>
            <person name="Wu L."/>
            <person name="Ma J."/>
        </authorList>
    </citation>
    <scope>NUCLEOTIDE SEQUENCE [LARGE SCALE GENOMIC DNA]</scope>
    <source>
        <strain evidence="5">NBRC 108730</strain>
    </source>
</reference>